<name>A0ABW0F0W8_9HYPH</name>
<evidence type="ECO:0000313" key="2">
    <source>
        <dbReference type="Proteomes" id="UP001595976"/>
    </source>
</evidence>
<gene>
    <name evidence="1" type="ORF">ACFPK2_05885</name>
</gene>
<dbReference type="Proteomes" id="UP001595976">
    <property type="component" value="Unassembled WGS sequence"/>
</dbReference>
<accession>A0ABW0F0W8</accession>
<dbReference type="RefSeq" id="WP_158445819.1">
    <property type="nucleotide sequence ID" value="NZ_JAOAOS010000002.1"/>
</dbReference>
<protein>
    <recommendedName>
        <fullName evidence="3">Phasin domain-containing protein</fullName>
    </recommendedName>
</protein>
<evidence type="ECO:0000313" key="1">
    <source>
        <dbReference type="EMBL" id="MFC5292518.1"/>
    </source>
</evidence>
<dbReference type="EMBL" id="JBHSLI010000002">
    <property type="protein sequence ID" value="MFC5292518.1"/>
    <property type="molecule type" value="Genomic_DNA"/>
</dbReference>
<sequence>MPTTKPVSDALATDRIGTTAMVDEGMQIVKAQLASAAVLPQTIWETQFAVTAEILAFMGRRMQAQAELCARLGRCKEIGQAVDVQQDFAKGVSGAYADEAERLSTLARRNMDAWTGVGAEYVSGWTGNQKAAA</sequence>
<comment type="caution">
    <text evidence="1">The sequence shown here is derived from an EMBL/GenBank/DDBJ whole genome shotgun (WGS) entry which is preliminary data.</text>
</comment>
<reference evidence="2" key="1">
    <citation type="journal article" date="2019" name="Int. J. Syst. Evol. Microbiol.">
        <title>The Global Catalogue of Microorganisms (GCM) 10K type strain sequencing project: providing services to taxonomists for standard genome sequencing and annotation.</title>
        <authorList>
            <consortium name="The Broad Institute Genomics Platform"/>
            <consortium name="The Broad Institute Genome Sequencing Center for Infectious Disease"/>
            <person name="Wu L."/>
            <person name="Ma J."/>
        </authorList>
    </citation>
    <scope>NUCLEOTIDE SEQUENCE [LARGE SCALE GENOMIC DNA]</scope>
    <source>
        <strain evidence="2">CGMCC 1.15643</strain>
    </source>
</reference>
<keyword evidence="2" id="KW-1185">Reference proteome</keyword>
<organism evidence="1 2">
    <name type="scientific">Bosea minatitlanensis</name>
    <dbReference type="NCBI Taxonomy" id="128782"/>
    <lineage>
        <taxon>Bacteria</taxon>
        <taxon>Pseudomonadati</taxon>
        <taxon>Pseudomonadota</taxon>
        <taxon>Alphaproteobacteria</taxon>
        <taxon>Hyphomicrobiales</taxon>
        <taxon>Boseaceae</taxon>
        <taxon>Bosea</taxon>
    </lineage>
</organism>
<evidence type="ECO:0008006" key="3">
    <source>
        <dbReference type="Google" id="ProtNLM"/>
    </source>
</evidence>
<proteinExistence type="predicted"/>